<dbReference type="AlphaFoldDB" id="A0A3M7S9U9"/>
<comment type="caution">
    <text evidence="1">The sequence shown here is derived from an EMBL/GenBank/DDBJ whole genome shotgun (WGS) entry which is preliminary data.</text>
</comment>
<name>A0A3M7S9U9_BRAPC</name>
<reference evidence="1 2" key="1">
    <citation type="journal article" date="2018" name="Sci. Rep.">
        <title>Genomic signatures of local adaptation to the degree of environmental predictability in rotifers.</title>
        <authorList>
            <person name="Franch-Gras L."/>
            <person name="Hahn C."/>
            <person name="Garcia-Roger E.M."/>
            <person name="Carmona M.J."/>
            <person name="Serra M."/>
            <person name="Gomez A."/>
        </authorList>
    </citation>
    <scope>NUCLEOTIDE SEQUENCE [LARGE SCALE GENOMIC DNA]</scope>
    <source>
        <strain evidence="1">HYR1</strain>
    </source>
</reference>
<protein>
    <submittedName>
        <fullName evidence="1">Uncharacterized protein</fullName>
    </submittedName>
</protein>
<dbReference type="EMBL" id="REGN01001801">
    <property type="protein sequence ID" value="RNA32405.1"/>
    <property type="molecule type" value="Genomic_DNA"/>
</dbReference>
<keyword evidence="2" id="KW-1185">Reference proteome</keyword>
<proteinExistence type="predicted"/>
<dbReference type="Proteomes" id="UP000276133">
    <property type="component" value="Unassembled WGS sequence"/>
</dbReference>
<gene>
    <name evidence="1" type="ORF">BpHYR1_014196</name>
</gene>
<sequence length="117" mass="14045">MQFEKFSSMMRQMIMVNEDCGYINHIIFYFLSRRDKITKTEKLVKFTYFVNVSFCKQTQSVEKKIHIDTLDYSPKTSLVNNRGLVDSIEYDVSLINNSISYYCYEKLFLLKKINYKQ</sequence>
<evidence type="ECO:0000313" key="1">
    <source>
        <dbReference type="EMBL" id="RNA32405.1"/>
    </source>
</evidence>
<evidence type="ECO:0000313" key="2">
    <source>
        <dbReference type="Proteomes" id="UP000276133"/>
    </source>
</evidence>
<organism evidence="1 2">
    <name type="scientific">Brachionus plicatilis</name>
    <name type="common">Marine rotifer</name>
    <name type="synonym">Brachionus muelleri</name>
    <dbReference type="NCBI Taxonomy" id="10195"/>
    <lineage>
        <taxon>Eukaryota</taxon>
        <taxon>Metazoa</taxon>
        <taxon>Spiralia</taxon>
        <taxon>Gnathifera</taxon>
        <taxon>Rotifera</taxon>
        <taxon>Eurotatoria</taxon>
        <taxon>Monogononta</taxon>
        <taxon>Pseudotrocha</taxon>
        <taxon>Ploima</taxon>
        <taxon>Brachionidae</taxon>
        <taxon>Brachionus</taxon>
    </lineage>
</organism>
<accession>A0A3M7S9U9</accession>